<feature type="domain" description="Glycosyltransferase subfamily 4-like N-terminal" evidence="1">
    <location>
        <begin position="40"/>
        <end position="152"/>
    </location>
</feature>
<dbReference type="Pfam" id="PF13439">
    <property type="entry name" value="Glyco_transf_4"/>
    <property type="match status" value="1"/>
</dbReference>
<protein>
    <submittedName>
        <fullName evidence="2">Glycosyltransferase family 4 protein</fullName>
    </submittedName>
</protein>
<dbReference type="RefSeq" id="WP_142835951.1">
    <property type="nucleotide sequence ID" value="NZ_VFSV01000047.1"/>
</dbReference>
<gene>
    <name evidence="2" type="ORF">FEV53_16950</name>
</gene>
<dbReference type="PANTHER" id="PTHR12526">
    <property type="entry name" value="GLYCOSYLTRANSFERASE"/>
    <property type="match status" value="1"/>
</dbReference>
<proteinExistence type="predicted"/>
<sequence length="348" mass="38603">MNRPTVLHLIDDMTTGGVTRVLQFLVENPSLAEQARHEIRSVRRNRVSRIRLEGDVLVSHLAMNWAGVPDLMRLRSLHAKTPLLHVEHSYTEAFVALNVPHKRRFVTLLRTGYSLFDRIIAVSHTQAEWFSRRRLARSETITVIQSATDLSRFRSLPPPEQPLLKIGAIGRLHRQKGFDLLIEAFRRTTRPDLRLDIFGEGPERQALKELAGSDPRIRFHGLAHDPVAAIASVDIVAMPSRWEAFGMVAAEAQAAGRPVLVNPVDGLRDQTSIGIIAVPEFSVASWSEAIEELAGLTTSPAVARDVQNEVKFVSGWKSVLNSLPCFATSGAPPAINIGSTGLQWPLRK</sequence>
<organism evidence="2 3">
    <name type="scientific">Palleronia caenipelagi</name>
    <dbReference type="NCBI Taxonomy" id="2489174"/>
    <lineage>
        <taxon>Bacteria</taxon>
        <taxon>Pseudomonadati</taxon>
        <taxon>Pseudomonadota</taxon>
        <taxon>Alphaproteobacteria</taxon>
        <taxon>Rhodobacterales</taxon>
        <taxon>Roseobacteraceae</taxon>
        <taxon>Palleronia</taxon>
    </lineage>
</organism>
<dbReference type="Pfam" id="PF13692">
    <property type="entry name" value="Glyco_trans_1_4"/>
    <property type="match status" value="1"/>
</dbReference>
<dbReference type="InterPro" id="IPR028098">
    <property type="entry name" value="Glyco_trans_4-like_N"/>
</dbReference>
<dbReference type="Proteomes" id="UP000318590">
    <property type="component" value="Unassembled WGS sequence"/>
</dbReference>
<keyword evidence="3" id="KW-1185">Reference proteome</keyword>
<dbReference type="CDD" id="cd03801">
    <property type="entry name" value="GT4_PimA-like"/>
    <property type="match status" value="1"/>
</dbReference>
<name>A0A547PMF8_9RHOB</name>
<dbReference type="GO" id="GO:0016757">
    <property type="term" value="F:glycosyltransferase activity"/>
    <property type="evidence" value="ECO:0007669"/>
    <property type="project" value="UniProtKB-ARBA"/>
</dbReference>
<dbReference type="EMBL" id="VFSV01000047">
    <property type="protein sequence ID" value="TRD15328.1"/>
    <property type="molecule type" value="Genomic_DNA"/>
</dbReference>
<comment type="caution">
    <text evidence="2">The sequence shown here is derived from an EMBL/GenBank/DDBJ whole genome shotgun (WGS) entry which is preliminary data.</text>
</comment>
<evidence type="ECO:0000259" key="1">
    <source>
        <dbReference type="Pfam" id="PF13439"/>
    </source>
</evidence>
<accession>A0A547PMF8</accession>
<evidence type="ECO:0000313" key="3">
    <source>
        <dbReference type="Proteomes" id="UP000318590"/>
    </source>
</evidence>
<dbReference type="SUPFAM" id="SSF53756">
    <property type="entry name" value="UDP-Glycosyltransferase/glycogen phosphorylase"/>
    <property type="match status" value="1"/>
</dbReference>
<keyword evidence="2" id="KW-0808">Transferase</keyword>
<reference evidence="2 3" key="1">
    <citation type="submission" date="2019-06" db="EMBL/GenBank/DDBJ databases">
        <title>Paenimaribius caenipelagi gen. nov., sp. nov., isolated from a tidal flat.</title>
        <authorList>
            <person name="Yoon J.-H."/>
        </authorList>
    </citation>
    <scope>NUCLEOTIDE SEQUENCE [LARGE SCALE GENOMIC DNA]</scope>
    <source>
        <strain evidence="2 3">JBTF-M29</strain>
    </source>
</reference>
<dbReference type="OrthoDB" id="529131at2"/>
<evidence type="ECO:0000313" key="2">
    <source>
        <dbReference type="EMBL" id="TRD15328.1"/>
    </source>
</evidence>
<dbReference type="AlphaFoldDB" id="A0A547PMF8"/>
<dbReference type="Gene3D" id="3.40.50.2000">
    <property type="entry name" value="Glycogen Phosphorylase B"/>
    <property type="match status" value="2"/>
</dbReference>